<dbReference type="AlphaFoldDB" id="A0AAD9M5S9"/>
<protein>
    <submittedName>
        <fullName evidence="2">Uncharacterized protein</fullName>
    </submittedName>
</protein>
<dbReference type="EMBL" id="JAQQPM010000001">
    <property type="protein sequence ID" value="KAK2066209.1"/>
    <property type="molecule type" value="Genomic_DNA"/>
</dbReference>
<evidence type="ECO:0000313" key="3">
    <source>
        <dbReference type="Proteomes" id="UP001217918"/>
    </source>
</evidence>
<name>A0AAD9M5S9_9PEZI</name>
<gene>
    <name evidence="2" type="ORF">P8C59_000044</name>
</gene>
<sequence length="119" mass="13015">MPAKPAKIMPAIRRMATCKAKWRKLAKACAAAGRAAAAKRYKKYTTDSGLIANKDDNNAYNRAYMPPVEVEKEEEGSSSNDNSVNGSTSNSANKGEGSDIRKYSKGASCYKDILLYKRQ</sequence>
<feature type="region of interest" description="Disordered" evidence="1">
    <location>
        <begin position="49"/>
        <end position="102"/>
    </location>
</feature>
<reference evidence="2" key="1">
    <citation type="journal article" date="2023" name="Mol. Plant Microbe Interact.">
        <title>Elucidating the Obligate Nature and Biological Capacity of an Invasive Fungal Corn Pathogen.</title>
        <authorList>
            <person name="MacCready J.S."/>
            <person name="Roggenkamp E.M."/>
            <person name="Gdanetz K."/>
            <person name="Chilvers M.I."/>
        </authorList>
    </citation>
    <scope>NUCLEOTIDE SEQUENCE</scope>
    <source>
        <strain evidence="2">PM02</strain>
    </source>
</reference>
<dbReference type="Proteomes" id="UP001217918">
    <property type="component" value="Unassembled WGS sequence"/>
</dbReference>
<evidence type="ECO:0000256" key="1">
    <source>
        <dbReference type="SAM" id="MobiDB-lite"/>
    </source>
</evidence>
<proteinExistence type="predicted"/>
<evidence type="ECO:0000313" key="2">
    <source>
        <dbReference type="EMBL" id="KAK2066209.1"/>
    </source>
</evidence>
<feature type="compositionally biased region" description="Low complexity" evidence="1">
    <location>
        <begin position="77"/>
        <end position="91"/>
    </location>
</feature>
<organism evidence="2 3">
    <name type="scientific">Phyllachora maydis</name>
    <dbReference type="NCBI Taxonomy" id="1825666"/>
    <lineage>
        <taxon>Eukaryota</taxon>
        <taxon>Fungi</taxon>
        <taxon>Dikarya</taxon>
        <taxon>Ascomycota</taxon>
        <taxon>Pezizomycotina</taxon>
        <taxon>Sordariomycetes</taxon>
        <taxon>Sordariomycetidae</taxon>
        <taxon>Phyllachorales</taxon>
        <taxon>Phyllachoraceae</taxon>
        <taxon>Phyllachora</taxon>
    </lineage>
</organism>
<accession>A0AAD9M5S9</accession>
<keyword evidence="3" id="KW-1185">Reference proteome</keyword>
<comment type="caution">
    <text evidence="2">The sequence shown here is derived from an EMBL/GenBank/DDBJ whole genome shotgun (WGS) entry which is preliminary data.</text>
</comment>